<accession>A0ABD1BKZ5</accession>
<organism evidence="4 5">
    <name type="scientific">Cardamine amara subsp. amara</name>
    <dbReference type="NCBI Taxonomy" id="228776"/>
    <lineage>
        <taxon>Eukaryota</taxon>
        <taxon>Viridiplantae</taxon>
        <taxon>Streptophyta</taxon>
        <taxon>Embryophyta</taxon>
        <taxon>Tracheophyta</taxon>
        <taxon>Spermatophyta</taxon>
        <taxon>Magnoliopsida</taxon>
        <taxon>eudicotyledons</taxon>
        <taxon>Gunneridae</taxon>
        <taxon>Pentapetalae</taxon>
        <taxon>rosids</taxon>
        <taxon>malvids</taxon>
        <taxon>Brassicales</taxon>
        <taxon>Brassicaceae</taxon>
        <taxon>Cardamineae</taxon>
        <taxon>Cardamine</taxon>
    </lineage>
</organism>
<dbReference type="PROSITE" id="PS50097">
    <property type="entry name" value="BTB"/>
    <property type="match status" value="1"/>
</dbReference>
<sequence>MATQSNNKDVFLNGFRKLLTEQWQSDVQLKAGDTTDEASTISAHKLVLAARSEVLKKMLEPDEIKASSKLETITLSEMKHKELEALVEFIYSVDGSISSETLTKHVRSLYLAADKYEIPYLRDLCRNNLISSLSLSNALNILELAQIPFDKVLHDAAFANIQTNLSTIASSAQFNFFVIKHPNLAVEIMKAFITRASNTRVCGYCNTVCGYCKPYYR</sequence>
<evidence type="ECO:0000256" key="2">
    <source>
        <dbReference type="ARBA" id="ARBA00004906"/>
    </source>
</evidence>
<dbReference type="AlphaFoldDB" id="A0ABD1BKZ5"/>
<dbReference type="Pfam" id="PF00651">
    <property type="entry name" value="BTB"/>
    <property type="match status" value="1"/>
</dbReference>
<comment type="caution">
    <text evidence="4">The sequence shown here is derived from an EMBL/GenBank/DDBJ whole genome shotgun (WGS) entry which is preliminary data.</text>
</comment>
<evidence type="ECO:0000313" key="5">
    <source>
        <dbReference type="Proteomes" id="UP001558713"/>
    </source>
</evidence>
<dbReference type="EMBL" id="JBANAX010000236">
    <property type="protein sequence ID" value="KAL1217878.1"/>
    <property type="molecule type" value="Genomic_DNA"/>
</dbReference>
<dbReference type="InterPro" id="IPR044784">
    <property type="entry name" value="At1g01640-like"/>
</dbReference>
<dbReference type="CDD" id="cd18186">
    <property type="entry name" value="BTB_POZ_ZBTB_KLHL-like"/>
    <property type="match status" value="1"/>
</dbReference>
<dbReference type="SMART" id="SM00225">
    <property type="entry name" value="BTB"/>
    <property type="match status" value="1"/>
</dbReference>
<gene>
    <name evidence="4" type="ORF">V5N11_009648</name>
</gene>
<reference evidence="4 5" key="1">
    <citation type="submission" date="2024-04" db="EMBL/GenBank/DDBJ databases">
        <title>Genome assembly C_amara_ONT_v2.</title>
        <authorList>
            <person name="Yant L."/>
            <person name="Moore C."/>
            <person name="Slenker M."/>
        </authorList>
    </citation>
    <scope>NUCLEOTIDE SEQUENCE [LARGE SCALE GENOMIC DNA]</scope>
    <source>
        <tissue evidence="4">Leaf</tissue>
    </source>
</reference>
<dbReference type="Gene3D" id="1.25.40.420">
    <property type="match status" value="1"/>
</dbReference>
<dbReference type="Proteomes" id="UP001558713">
    <property type="component" value="Unassembled WGS sequence"/>
</dbReference>
<dbReference type="PANTHER" id="PTHR47274">
    <property type="entry name" value="BTB/POZ DOMAIN CONTAINING PROTEIN, EXPRESSED-RELATED"/>
    <property type="match status" value="1"/>
</dbReference>
<evidence type="ECO:0000259" key="3">
    <source>
        <dbReference type="PROSITE" id="PS50097"/>
    </source>
</evidence>
<evidence type="ECO:0000256" key="1">
    <source>
        <dbReference type="ARBA" id="ARBA00002668"/>
    </source>
</evidence>
<dbReference type="Gene3D" id="3.30.710.10">
    <property type="entry name" value="Potassium Channel Kv1.1, Chain A"/>
    <property type="match status" value="1"/>
</dbReference>
<proteinExistence type="predicted"/>
<comment type="pathway">
    <text evidence="2">Protein modification; protein ubiquitination.</text>
</comment>
<dbReference type="InterPro" id="IPR000210">
    <property type="entry name" value="BTB/POZ_dom"/>
</dbReference>
<evidence type="ECO:0000313" key="4">
    <source>
        <dbReference type="EMBL" id="KAL1217878.1"/>
    </source>
</evidence>
<comment type="function">
    <text evidence="1">May act as a substrate-specific adapter of an E3 ubiquitin-protein ligase complex (CUL3-RBX1-BTB) which mediates the ubiquitination and subsequent proteasomal degradation of target proteins.</text>
</comment>
<protein>
    <submittedName>
        <fullName evidence="4">BTB/POZ domain-containing protein</fullName>
    </submittedName>
</protein>
<dbReference type="PANTHER" id="PTHR47274:SF3">
    <property type="entry name" value="BTB DOMAIN-CONTAINING PROTEIN"/>
    <property type="match status" value="1"/>
</dbReference>
<keyword evidence="5" id="KW-1185">Reference proteome</keyword>
<name>A0ABD1BKZ5_CARAN</name>
<feature type="domain" description="BTB" evidence="3">
    <location>
        <begin position="25"/>
        <end position="99"/>
    </location>
</feature>
<dbReference type="SUPFAM" id="SSF54695">
    <property type="entry name" value="POZ domain"/>
    <property type="match status" value="1"/>
</dbReference>
<dbReference type="InterPro" id="IPR011333">
    <property type="entry name" value="SKP1/BTB/POZ_sf"/>
</dbReference>